<dbReference type="InParanoid" id="G3I5I2"/>
<accession>G3I5I2</accession>
<feature type="compositionally biased region" description="Low complexity" evidence="1">
    <location>
        <begin position="1"/>
        <end position="17"/>
    </location>
</feature>
<organism evidence="2 3">
    <name type="scientific">Cricetulus griseus</name>
    <name type="common">Chinese hamster</name>
    <name type="synonym">Cricetulus barabensis griseus</name>
    <dbReference type="NCBI Taxonomy" id="10029"/>
    <lineage>
        <taxon>Eukaryota</taxon>
        <taxon>Metazoa</taxon>
        <taxon>Chordata</taxon>
        <taxon>Craniata</taxon>
        <taxon>Vertebrata</taxon>
        <taxon>Euteleostomi</taxon>
        <taxon>Mammalia</taxon>
        <taxon>Eutheria</taxon>
        <taxon>Euarchontoglires</taxon>
        <taxon>Glires</taxon>
        <taxon>Rodentia</taxon>
        <taxon>Myomorpha</taxon>
        <taxon>Muroidea</taxon>
        <taxon>Cricetidae</taxon>
        <taxon>Cricetinae</taxon>
        <taxon>Cricetulus</taxon>
    </lineage>
</organism>
<dbReference type="AlphaFoldDB" id="G3I5I2"/>
<protein>
    <submittedName>
        <fullName evidence="2">Uncharacterized protein</fullName>
    </submittedName>
</protein>
<evidence type="ECO:0000313" key="2">
    <source>
        <dbReference type="EMBL" id="EGW11708.1"/>
    </source>
</evidence>
<dbReference type="Proteomes" id="UP000001075">
    <property type="component" value="Unassembled WGS sequence"/>
</dbReference>
<name>G3I5I2_CRIGR</name>
<dbReference type="EMBL" id="JH001301">
    <property type="protein sequence ID" value="EGW11708.1"/>
    <property type="molecule type" value="Genomic_DNA"/>
</dbReference>
<proteinExistence type="predicted"/>
<reference evidence="3" key="1">
    <citation type="journal article" date="2011" name="Nat. Biotechnol.">
        <title>The genomic sequence of the Chinese hamster ovary (CHO)-K1 cell line.</title>
        <authorList>
            <person name="Xu X."/>
            <person name="Nagarajan H."/>
            <person name="Lewis N.E."/>
            <person name="Pan S."/>
            <person name="Cai Z."/>
            <person name="Liu X."/>
            <person name="Chen W."/>
            <person name="Xie M."/>
            <person name="Wang W."/>
            <person name="Hammond S."/>
            <person name="Andersen M.R."/>
            <person name="Neff N."/>
            <person name="Passarelli B."/>
            <person name="Koh W."/>
            <person name="Fan H.C."/>
            <person name="Wang J."/>
            <person name="Gui Y."/>
            <person name="Lee K.H."/>
            <person name="Betenbaugh M.J."/>
            <person name="Quake S.R."/>
            <person name="Famili I."/>
            <person name="Palsson B.O."/>
            <person name="Wang J."/>
        </authorList>
    </citation>
    <scope>NUCLEOTIDE SEQUENCE [LARGE SCALE GENOMIC DNA]</scope>
    <source>
        <strain evidence="3">CHO K1 cell line</strain>
    </source>
</reference>
<feature type="region of interest" description="Disordered" evidence="1">
    <location>
        <begin position="1"/>
        <end position="61"/>
    </location>
</feature>
<evidence type="ECO:0000313" key="3">
    <source>
        <dbReference type="Proteomes" id="UP000001075"/>
    </source>
</evidence>
<feature type="compositionally biased region" description="Basic and acidic residues" evidence="1">
    <location>
        <begin position="21"/>
        <end position="32"/>
    </location>
</feature>
<gene>
    <name evidence="2" type="ORF">I79_018730</name>
</gene>
<sequence length="61" mass="6610">MSQPSLLDSGSLESGGLMSKITKEVLPKEGKLRGKNKSIQKKQCGQRSFGPERAGMLEFGK</sequence>
<evidence type="ECO:0000256" key="1">
    <source>
        <dbReference type="SAM" id="MobiDB-lite"/>
    </source>
</evidence>